<name>A0A0B7KDC0_BIOOC</name>
<feature type="repeat" description="ANK" evidence="3">
    <location>
        <begin position="938"/>
        <end position="962"/>
    </location>
</feature>
<dbReference type="InterPro" id="IPR027417">
    <property type="entry name" value="P-loop_NTPase"/>
</dbReference>
<dbReference type="PROSITE" id="PS50297">
    <property type="entry name" value="ANK_REP_REGION"/>
    <property type="match status" value="6"/>
</dbReference>
<dbReference type="Gene3D" id="1.25.40.20">
    <property type="entry name" value="Ankyrin repeat-containing domain"/>
    <property type="match status" value="3"/>
</dbReference>
<gene>
    <name evidence="5" type="ORF">BN869_000011601_1</name>
</gene>
<dbReference type="InterPro" id="IPR007111">
    <property type="entry name" value="NACHT_NTPase"/>
</dbReference>
<dbReference type="PANTHER" id="PTHR24198">
    <property type="entry name" value="ANKYRIN REPEAT AND PROTEIN KINASE DOMAIN-CONTAINING PROTEIN"/>
    <property type="match status" value="1"/>
</dbReference>
<proteinExistence type="predicted"/>
<accession>A0A0B7KDC0</accession>
<feature type="repeat" description="ANK" evidence="3">
    <location>
        <begin position="1006"/>
        <end position="1030"/>
    </location>
</feature>
<dbReference type="PROSITE" id="PS50837">
    <property type="entry name" value="NACHT"/>
    <property type="match status" value="1"/>
</dbReference>
<dbReference type="PROSITE" id="PS50088">
    <property type="entry name" value="ANK_REPEAT"/>
    <property type="match status" value="6"/>
</dbReference>
<dbReference type="PANTHER" id="PTHR24198:SF165">
    <property type="entry name" value="ANKYRIN REPEAT-CONTAINING PROTEIN-RELATED"/>
    <property type="match status" value="1"/>
</dbReference>
<keyword evidence="2 3" id="KW-0040">ANK repeat</keyword>
<keyword evidence="1" id="KW-0677">Repeat</keyword>
<dbReference type="SUPFAM" id="SSF48403">
    <property type="entry name" value="Ankyrin repeat"/>
    <property type="match status" value="1"/>
</dbReference>
<dbReference type="Gene3D" id="3.40.50.1820">
    <property type="entry name" value="alpha/beta hydrolase"/>
    <property type="match status" value="1"/>
</dbReference>
<feature type="repeat" description="ANK" evidence="3">
    <location>
        <begin position="1067"/>
        <end position="1091"/>
    </location>
</feature>
<dbReference type="InterPro" id="IPR000073">
    <property type="entry name" value="AB_hydrolase_1"/>
</dbReference>
<dbReference type="Pfam" id="PF00023">
    <property type="entry name" value="Ank"/>
    <property type="match status" value="2"/>
</dbReference>
<dbReference type="InterPro" id="IPR002110">
    <property type="entry name" value="Ankyrin_rpt"/>
</dbReference>
<dbReference type="SUPFAM" id="SSF53474">
    <property type="entry name" value="alpha/beta-Hydrolases"/>
    <property type="match status" value="1"/>
</dbReference>
<dbReference type="InterPro" id="IPR036770">
    <property type="entry name" value="Ankyrin_rpt-contain_sf"/>
</dbReference>
<feature type="repeat" description="ANK" evidence="3">
    <location>
        <begin position="972"/>
        <end position="996"/>
    </location>
</feature>
<dbReference type="Pfam" id="PF24883">
    <property type="entry name" value="NPHP3_N"/>
    <property type="match status" value="1"/>
</dbReference>
<evidence type="ECO:0000256" key="3">
    <source>
        <dbReference type="PROSITE-ProRule" id="PRU00023"/>
    </source>
</evidence>
<dbReference type="Pfam" id="PF22939">
    <property type="entry name" value="WHD_GPIID"/>
    <property type="match status" value="1"/>
</dbReference>
<evidence type="ECO:0000256" key="2">
    <source>
        <dbReference type="ARBA" id="ARBA00023043"/>
    </source>
</evidence>
<dbReference type="InterPro" id="IPR056884">
    <property type="entry name" value="NPHP3-like_N"/>
</dbReference>
<feature type="repeat" description="ANK" evidence="3">
    <location>
        <begin position="1217"/>
        <end position="1241"/>
    </location>
</feature>
<evidence type="ECO:0000256" key="1">
    <source>
        <dbReference type="ARBA" id="ARBA00022737"/>
    </source>
</evidence>
<dbReference type="InterPro" id="IPR054471">
    <property type="entry name" value="GPIID_WHD"/>
</dbReference>
<reference evidence="5" key="1">
    <citation type="submission" date="2015-01" db="EMBL/GenBank/DDBJ databases">
        <authorList>
            <person name="Durling Mikael"/>
        </authorList>
    </citation>
    <scope>NUCLEOTIDE SEQUENCE</scope>
</reference>
<dbReference type="Gene3D" id="3.40.50.300">
    <property type="entry name" value="P-loop containing nucleotide triphosphate hydrolases"/>
    <property type="match status" value="1"/>
</dbReference>
<feature type="domain" description="NACHT" evidence="4">
    <location>
        <begin position="450"/>
        <end position="606"/>
    </location>
</feature>
<organism evidence="5">
    <name type="scientific">Bionectria ochroleuca</name>
    <name type="common">Gliocladium roseum</name>
    <dbReference type="NCBI Taxonomy" id="29856"/>
    <lineage>
        <taxon>Eukaryota</taxon>
        <taxon>Fungi</taxon>
        <taxon>Dikarya</taxon>
        <taxon>Ascomycota</taxon>
        <taxon>Pezizomycotina</taxon>
        <taxon>Sordariomycetes</taxon>
        <taxon>Hypocreomycetidae</taxon>
        <taxon>Hypocreales</taxon>
        <taxon>Bionectriaceae</taxon>
        <taxon>Clonostachys</taxon>
    </lineage>
</organism>
<dbReference type="Pfam" id="PF12697">
    <property type="entry name" value="Abhydrolase_6"/>
    <property type="match status" value="1"/>
</dbReference>
<feature type="repeat" description="ANK" evidence="3">
    <location>
        <begin position="1251"/>
        <end position="1275"/>
    </location>
</feature>
<dbReference type="Pfam" id="PF12796">
    <property type="entry name" value="Ank_2"/>
    <property type="match status" value="3"/>
</dbReference>
<dbReference type="SMART" id="SM00248">
    <property type="entry name" value="ANK"/>
    <property type="match status" value="11"/>
</dbReference>
<dbReference type="EMBL" id="CDPU01000053">
    <property type="protein sequence ID" value="CEO55543.1"/>
    <property type="molecule type" value="Genomic_DNA"/>
</dbReference>
<dbReference type="InterPro" id="IPR029058">
    <property type="entry name" value="AB_hydrolase_fold"/>
</dbReference>
<sequence>MATVPELSSGQPLKLRKNKKSLTLRVDDIPADHIHILNHNLKSIFEENPNLQGDADKVVLRSLVRHSNDGFCATISTITSLSADDLSAQLGRAGNGHRYSFTCKFEGITPLHEDENGVDVDIIAVPGLGGHALGSWKSPYSDDVWLRDFLPKDVPNIRVLLYGYDTTLPGSLSKQSIKDLGGALLEQINAYRARDETSHRPIIFIGHSLGGLLIKEVPALIRARRKRSVEDSIISSASYGILFFGVPNLGLRNGQLRTLVRGQPNEALIHDLLVDNDSEPSTFMKRLADHFSETCKGQYRVVTFFERILSPTLEVDQDGKWRRSGPVALLVTEKSATNTGLVAVADEDNIPLNRDHSGLVKYSSRSQGDYTVVRERLRRLVDEAKQEVATRFAELNLYQPQSEITQACLRSLAFDDMDGRQNKIDAAAKDTCKWLLSHETLIQWTRQYRGLLWIKGKPGSGKSTLLKFALREVPAHYGADTLAFSFFFHGRGHELQRTPLGLFRSILHQLLSRVPGALRDLIDEFEAKRKSVGEPGEMWQWHLQQLQAFLASSLPRILKRFPVVVFIDALDECGEQPAVELIGYLKDLISGLPPTNSRFGIFFSCRHYPIVELDSGSTILLDTENNSDITTYIQTRLSGSYIDAQIQSIISDSAQGVFMWAHFVLERVLQLKRQGESRVKIKTEIKRTPQTLDDLYHGLIQGVENRSYALRLIEWICFSRRPLTTDELQWAMAVQPDRTQKSLEECQNSEDFIADENVDRRIKTLSCGLAEIVPSTNARVVQFIHQSVKDYFVERGLSLLHETGPPELLGPAAHCRLSRSCIRYFEMAVLSHSGPFRLEDQSRFPLLHYVTTSWVSHMKLGEAAEISPNDLLDLLGRSIEPLVESWVQIYETSEPYDVDCPASGSNVVHIVARHGLTKMLSCLLLAAGKVDFDAEDTDGRTPLSWAAEKGHEAVANLLLDTGKVDVDVRDNKGRTPLLWAVEDGREAVVKLLLDTGKIDVDVRDNKGRTPLSWAVMRGREAVIKLLLDTGKVDVDGRTPLSWAAEGSYWAGEDGSEAVVKLLLDTGEGRMPLSWAVMRGREAVIKLLLDTGKVDVDVRDNKGRTPLSWAAEGSYWAGEDGSEAVVKLLLDTGEVDIDARDNEGRTPLSWATKGNIWAVGDRCKAVVKLLLDIGMVNIDVRDNKGQTPLSWAAQYGLEAMVKLLLDISKVDVDARDTNSRTPLSWAAQYGHEAVLKLLLATGKVDVDARDNEGRTPLSWAAEKGHEAVVNLLLDTGKANVDVEDFYSLTAYQLSVFNNHEQVEHALAARGALVSSDLYGLQSLFSDRAT</sequence>
<evidence type="ECO:0000259" key="4">
    <source>
        <dbReference type="PROSITE" id="PS50837"/>
    </source>
</evidence>
<protein>
    <recommendedName>
        <fullName evidence="4">NACHT domain-containing protein</fullName>
    </recommendedName>
</protein>
<dbReference type="SUPFAM" id="SSF52540">
    <property type="entry name" value="P-loop containing nucleoside triphosphate hydrolases"/>
    <property type="match status" value="2"/>
</dbReference>
<evidence type="ECO:0000313" key="5">
    <source>
        <dbReference type="EMBL" id="CEO55543.1"/>
    </source>
</evidence>